<feature type="domain" description="Cyclin C-terminal" evidence="2">
    <location>
        <begin position="52"/>
        <end position="117"/>
    </location>
</feature>
<protein>
    <recommendedName>
        <fullName evidence="2">Cyclin C-terminal domain-containing protein</fullName>
    </recommendedName>
</protein>
<evidence type="ECO:0000313" key="3">
    <source>
        <dbReference type="EMBL" id="KAF7274455.1"/>
    </source>
</evidence>
<feature type="region of interest" description="Disordered" evidence="1">
    <location>
        <begin position="1"/>
        <end position="22"/>
    </location>
</feature>
<evidence type="ECO:0000313" key="4">
    <source>
        <dbReference type="Proteomes" id="UP000625711"/>
    </source>
</evidence>
<name>A0A834MC26_RHYFE</name>
<feature type="compositionally biased region" description="Low complexity" evidence="1">
    <location>
        <begin position="117"/>
        <end position="130"/>
    </location>
</feature>
<dbReference type="PROSITE" id="PS51257">
    <property type="entry name" value="PROKAR_LIPOPROTEIN"/>
    <property type="match status" value="1"/>
</dbReference>
<gene>
    <name evidence="3" type="ORF">GWI33_012891</name>
</gene>
<organism evidence="3 4">
    <name type="scientific">Rhynchophorus ferrugineus</name>
    <name type="common">Red palm weevil</name>
    <name type="synonym">Curculio ferrugineus</name>
    <dbReference type="NCBI Taxonomy" id="354439"/>
    <lineage>
        <taxon>Eukaryota</taxon>
        <taxon>Metazoa</taxon>
        <taxon>Ecdysozoa</taxon>
        <taxon>Arthropoda</taxon>
        <taxon>Hexapoda</taxon>
        <taxon>Insecta</taxon>
        <taxon>Pterygota</taxon>
        <taxon>Neoptera</taxon>
        <taxon>Endopterygota</taxon>
        <taxon>Coleoptera</taxon>
        <taxon>Polyphaga</taxon>
        <taxon>Cucujiformia</taxon>
        <taxon>Curculionidae</taxon>
        <taxon>Dryophthorinae</taxon>
        <taxon>Rhynchophorus</taxon>
    </lineage>
</organism>
<dbReference type="AlphaFoldDB" id="A0A834MC26"/>
<keyword evidence="4" id="KW-1185">Reference proteome</keyword>
<dbReference type="Gene3D" id="1.10.472.10">
    <property type="entry name" value="Cyclin-like"/>
    <property type="match status" value="1"/>
</dbReference>
<dbReference type="EMBL" id="JAACXV010012777">
    <property type="protein sequence ID" value="KAF7274455.1"/>
    <property type="molecule type" value="Genomic_DNA"/>
</dbReference>
<proteinExistence type="predicted"/>
<comment type="caution">
    <text evidence="3">The sequence shown here is derived from an EMBL/GenBank/DDBJ whole genome shotgun (WGS) entry which is preliminary data.</text>
</comment>
<evidence type="ECO:0000259" key="2">
    <source>
        <dbReference type="Pfam" id="PF02984"/>
    </source>
</evidence>
<dbReference type="OrthoDB" id="306099at2759"/>
<dbReference type="Proteomes" id="UP000625711">
    <property type="component" value="Unassembled WGS sequence"/>
</dbReference>
<feature type="region of interest" description="Disordered" evidence="1">
    <location>
        <begin position="115"/>
        <end position="151"/>
    </location>
</feature>
<accession>A0A834MC26</accession>
<dbReference type="Pfam" id="PF02984">
    <property type="entry name" value="Cyclin_C"/>
    <property type="match status" value="1"/>
</dbReference>
<evidence type="ECO:0000256" key="1">
    <source>
        <dbReference type="SAM" id="MobiDB-lite"/>
    </source>
</evidence>
<sequence>MRSTFSRSPSGPKVSDADDGGGGGVVVGAGCFQRDVDGERGPVRYLSSAGGIVRYHPSILACSSIASALLGLGWLAKSKCTSDDLLQQLTDITKIERDYILECLRQIELMLKESAGSVESTDSQTEESSSLRPDEFTPPPKNPEIEVLTPTDVHDVYF</sequence>
<dbReference type="InterPro" id="IPR004367">
    <property type="entry name" value="Cyclin_C-dom"/>
</dbReference>
<reference evidence="3" key="1">
    <citation type="submission" date="2020-08" db="EMBL/GenBank/DDBJ databases">
        <title>Genome sequencing and assembly of the red palm weevil Rhynchophorus ferrugineus.</title>
        <authorList>
            <person name="Dias G.B."/>
            <person name="Bergman C.M."/>
            <person name="Manee M."/>
        </authorList>
    </citation>
    <scope>NUCLEOTIDE SEQUENCE</scope>
    <source>
        <strain evidence="3">AA-2017</strain>
        <tissue evidence="3">Whole larva</tissue>
    </source>
</reference>